<gene>
    <name evidence="2" type="ORF">AB6A40_010722</name>
</gene>
<dbReference type="AlphaFoldDB" id="A0ABD6F2A1"/>
<proteinExistence type="predicted"/>
<evidence type="ECO:0000256" key="1">
    <source>
        <dbReference type="SAM" id="SignalP"/>
    </source>
</evidence>
<dbReference type="EMBL" id="JBGFUD010014889">
    <property type="protein sequence ID" value="MFH4984013.1"/>
    <property type="molecule type" value="Genomic_DNA"/>
</dbReference>
<dbReference type="Proteomes" id="UP001608902">
    <property type="component" value="Unassembled WGS sequence"/>
</dbReference>
<name>A0ABD6F2A1_9BILA</name>
<evidence type="ECO:0000313" key="2">
    <source>
        <dbReference type="EMBL" id="MFH4984013.1"/>
    </source>
</evidence>
<reference evidence="2 3" key="1">
    <citation type="submission" date="2024-08" db="EMBL/GenBank/DDBJ databases">
        <title>Gnathostoma spinigerum genome.</title>
        <authorList>
            <person name="Gonzalez-Bertolin B."/>
            <person name="Monzon S."/>
            <person name="Zaballos A."/>
            <person name="Jimenez P."/>
            <person name="Dekumyoy P."/>
            <person name="Varona S."/>
            <person name="Cuesta I."/>
            <person name="Sumanam S."/>
            <person name="Adisakwattana P."/>
            <person name="Gasser R.B."/>
            <person name="Hernandez-Gonzalez A."/>
            <person name="Young N.D."/>
            <person name="Perteguer M.J."/>
        </authorList>
    </citation>
    <scope>NUCLEOTIDE SEQUENCE [LARGE SCALE GENOMIC DNA]</scope>
    <source>
        <strain evidence="2">AL3</strain>
        <tissue evidence="2">Liver</tissue>
    </source>
</reference>
<comment type="caution">
    <text evidence="2">The sequence shown here is derived from an EMBL/GenBank/DDBJ whole genome shotgun (WGS) entry which is preliminary data.</text>
</comment>
<sequence length="87" mass="9630">MRSFSALLFSIVFAFSWMMAEIAANCENGKEFKCFYDRCRCIQAKTAPAAETQHSGGMVATPPSIWSSILCSPLTFPPNIECLSRTI</sequence>
<feature type="signal peptide" evidence="1">
    <location>
        <begin position="1"/>
        <end position="24"/>
    </location>
</feature>
<keyword evidence="3" id="KW-1185">Reference proteome</keyword>
<keyword evidence="1" id="KW-0732">Signal</keyword>
<organism evidence="2 3">
    <name type="scientific">Gnathostoma spinigerum</name>
    <dbReference type="NCBI Taxonomy" id="75299"/>
    <lineage>
        <taxon>Eukaryota</taxon>
        <taxon>Metazoa</taxon>
        <taxon>Ecdysozoa</taxon>
        <taxon>Nematoda</taxon>
        <taxon>Chromadorea</taxon>
        <taxon>Rhabditida</taxon>
        <taxon>Spirurina</taxon>
        <taxon>Gnathostomatomorpha</taxon>
        <taxon>Gnathostomatoidea</taxon>
        <taxon>Gnathostomatidae</taxon>
        <taxon>Gnathostoma</taxon>
    </lineage>
</organism>
<accession>A0ABD6F2A1</accession>
<feature type="chain" id="PRO_5044827603" evidence="1">
    <location>
        <begin position="25"/>
        <end position="87"/>
    </location>
</feature>
<protein>
    <submittedName>
        <fullName evidence="2">Uncharacterized protein</fullName>
    </submittedName>
</protein>
<evidence type="ECO:0000313" key="3">
    <source>
        <dbReference type="Proteomes" id="UP001608902"/>
    </source>
</evidence>